<organism evidence="6 7">
    <name type="scientific">Miscanthus lutarioriparius</name>
    <dbReference type="NCBI Taxonomy" id="422564"/>
    <lineage>
        <taxon>Eukaryota</taxon>
        <taxon>Viridiplantae</taxon>
        <taxon>Streptophyta</taxon>
        <taxon>Embryophyta</taxon>
        <taxon>Tracheophyta</taxon>
        <taxon>Spermatophyta</taxon>
        <taxon>Magnoliopsida</taxon>
        <taxon>Liliopsida</taxon>
        <taxon>Poales</taxon>
        <taxon>Poaceae</taxon>
        <taxon>PACMAD clade</taxon>
        <taxon>Panicoideae</taxon>
        <taxon>Andropogonodae</taxon>
        <taxon>Andropogoneae</taxon>
        <taxon>Saccharinae</taxon>
        <taxon>Miscanthus</taxon>
    </lineage>
</organism>
<comment type="caution">
    <text evidence="6">The sequence shown here is derived from an EMBL/GenBank/DDBJ whole genome shotgun (WGS) entry which is preliminary data.</text>
</comment>
<keyword evidence="2 5" id="KW-0285">Flavoprotein</keyword>
<dbReference type="EMBL" id="CAJGYO010000008">
    <property type="protein sequence ID" value="CAD6250815.1"/>
    <property type="molecule type" value="Genomic_DNA"/>
</dbReference>
<accession>A0A811Q4D8</accession>
<keyword evidence="7" id="KW-1185">Reference proteome</keyword>
<dbReference type="Gene3D" id="3.50.50.60">
    <property type="entry name" value="FAD/NAD(P)-binding domain"/>
    <property type="match status" value="2"/>
</dbReference>
<dbReference type="OrthoDB" id="66881at2759"/>
<dbReference type="EC" id="1.-.-.-" evidence="5"/>
<dbReference type="AlphaFoldDB" id="A0A811Q4D8"/>
<keyword evidence="5" id="KW-0503">Monooxygenase</keyword>
<dbReference type="GO" id="GO:0004499">
    <property type="term" value="F:N,N-dimethylaniline monooxygenase activity"/>
    <property type="evidence" value="ECO:0007669"/>
    <property type="project" value="InterPro"/>
</dbReference>
<evidence type="ECO:0000313" key="6">
    <source>
        <dbReference type="EMBL" id="CAD6250815.1"/>
    </source>
</evidence>
<dbReference type="Pfam" id="PF00743">
    <property type="entry name" value="FMO-like"/>
    <property type="match status" value="1"/>
</dbReference>
<evidence type="ECO:0000256" key="4">
    <source>
        <dbReference type="ARBA" id="ARBA00023002"/>
    </source>
</evidence>
<evidence type="ECO:0000256" key="3">
    <source>
        <dbReference type="ARBA" id="ARBA00022827"/>
    </source>
</evidence>
<dbReference type="GO" id="GO:0050661">
    <property type="term" value="F:NADP binding"/>
    <property type="evidence" value="ECO:0007669"/>
    <property type="project" value="InterPro"/>
</dbReference>
<evidence type="ECO:0000256" key="1">
    <source>
        <dbReference type="ARBA" id="ARBA00009183"/>
    </source>
</evidence>
<sequence length="70" mass="7778">MVIDCDGKVVIAEEVFDLVVVASGQYAQPRLPTISGMDKWTRRQLHSHSYRVPDSFSVVGLGESDKEITL</sequence>
<dbReference type="SUPFAM" id="SSF51905">
    <property type="entry name" value="FAD/NAD(P)-binding domain"/>
    <property type="match status" value="1"/>
</dbReference>
<evidence type="ECO:0000256" key="5">
    <source>
        <dbReference type="RuleBase" id="RU361177"/>
    </source>
</evidence>
<name>A0A811Q4D8_9POAL</name>
<keyword evidence="3 5" id="KW-0274">FAD</keyword>
<comment type="similarity">
    <text evidence="1 5">Belongs to the FMO family.</text>
</comment>
<keyword evidence="4 5" id="KW-0560">Oxidoreductase</keyword>
<dbReference type="InterPro" id="IPR020946">
    <property type="entry name" value="Flavin_mOase-like"/>
</dbReference>
<evidence type="ECO:0000313" key="7">
    <source>
        <dbReference type="Proteomes" id="UP000604825"/>
    </source>
</evidence>
<evidence type="ECO:0000256" key="2">
    <source>
        <dbReference type="ARBA" id="ARBA00022630"/>
    </source>
</evidence>
<dbReference type="PANTHER" id="PTHR23023">
    <property type="entry name" value="DIMETHYLANILINE MONOOXYGENASE"/>
    <property type="match status" value="1"/>
</dbReference>
<dbReference type="GO" id="GO:0050660">
    <property type="term" value="F:flavin adenine dinucleotide binding"/>
    <property type="evidence" value="ECO:0007669"/>
    <property type="project" value="InterPro"/>
</dbReference>
<protein>
    <recommendedName>
        <fullName evidence="5">Flavin-containing monooxygenase</fullName>
        <ecNumber evidence="5">1.-.-.-</ecNumber>
    </recommendedName>
</protein>
<comment type="cofactor">
    <cofactor evidence="5">
        <name>FAD</name>
        <dbReference type="ChEBI" id="CHEBI:57692"/>
    </cofactor>
</comment>
<reference evidence="6" key="1">
    <citation type="submission" date="2020-10" db="EMBL/GenBank/DDBJ databases">
        <authorList>
            <person name="Han B."/>
            <person name="Lu T."/>
            <person name="Zhao Q."/>
            <person name="Huang X."/>
            <person name="Zhao Y."/>
        </authorList>
    </citation>
    <scope>NUCLEOTIDE SEQUENCE</scope>
</reference>
<dbReference type="Proteomes" id="UP000604825">
    <property type="component" value="Unassembled WGS sequence"/>
</dbReference>
<proteinExistence type="inferred from homology"/>
<gene>
    <name evidence="6" type="ORF">NCGR_LOCUS34585</name>
</gene>
<dbReference type="InterPro" id="IPR036188">
    <property type="entry name" value="FAD/NAD-bd_sf"/>
</dbReference>
<dbReference type="InterPro" id="IPR050346">
    <property type="entry name" value="FMO-like"/>
</dbReference>